<evidence type="ECO:0000313" key="2">
    <source>
        <dbReference type="Proteomes" id="UP001056120"/>
    </source>
</evidence>
<name>A0ACB9AWD8_9ASTR</name>
<proteinExistence type="predicted"/>
<organism evidence="1 2">
    <name type="scientific">Smallanthus sonchifolius</name>
    <dbReference type="NCBI Taxonomy" id="185202"/>
    <lineage>
        <taxon>Eukaryota</taxon>
        <taxon>Viridiplantae</taxon>
        <taxon>Streptophyta</taxon>
        <taxon>Embryophyta</taxon>
        <taxon>Tracheophyta</taxon>
        <taxon>Spermatophyta</taxon>
        <taxon>Magnoliopsida</taxon>
        <taxon>eudicotyledons</taxon>
        <taxon>Gunneridae</taxon>
        <taxon>Pentapetalae</taxon>
        <taxon>asterids</taxon>
        <taxon>campanulids</taxon>
        <taxon>Asterales</taxon>
        <taxon>Asteraceae</taxon>
        <taxon>Asteroideae</taxon>
        <taxon>Heliantheae alliance</taxon>
        <taxon>Millerieae</taxon>
        <taxon>Smallanthus</taxon>
    </lineage>
</organism>
<dbReference type="EMBL" id="CM042041">
    <property type="protein sequence ID" value="KAI3714016.1"/>
    <property type="molecule type" value="Genomic_DNA"/>
</dbReference>
<keyword evidence="2" id="KW-1185">Reference proteome</keyword>
<gene>
    <name evidence="1" type="ORF">L1987_72606</name>
</gene>
<comment type="caution">
    <text evidence="1">The sequence shown here is derived from an EMBL/GenBank/DDBJ whole genome shotgun (WGS) entry which is preliminary data.</text>
</comment>
<accession>A0ACB9AWD8</accession>
<reference evidence="1 2" key="2">
    <citation type="journal article" date="2022" name="Mol. Ecol. Resour.">
        <title>The genomes of chicory, endive, great burdock and yacon provide insights into Asteraceae paleo-polyploidization history and plant inulin production.</title>
        <authorList>
            <person name="Fan W."/>
            <person name="Wang S."/>
            <person name="Wang H."/>
            <person name="Wang A."/>
            <person name="Jiang F."/>
            <person name="Liu H."/>
            <person name="Zhao H."/>
            <person name="Xu D."/>
            <person name="Zhang Y."/>
        </authorList>
    </citation>
    <scope>NUCLEOTIDE SEQUENCE [LARGE SCALE GENOMIC DNA]</scope>
    <source>
        <strain evidence="2">cv. Yunnan</strain>
        <tissue evidence="1">Leaves</tissue>
    </source>
</reference>
<reference evidence="2" key="1">
    <citation type="journal article" date="2022" name="Mol. Ecol. Resour.">
        <title>The genomes of chicory, endive, great burdock and yacon provide insights into Asteraceae palaeo-polyploidization history and plant inulin production.</title>
        <authorList>
            <person name="Fan W."/>
            <person name="Wang S."/>
            <person name="Wang H."/>
            <person name="Wang A."/>
            <person name="Jiang F."/>
            <person name="Liu H."/>
            <person name="Zhao H."/>
            <person name="Xu D."/>
            <person name="Zhang Y."/>
        </authorList>
    </citation>
    <scope>NUCLEOTIDE SEQUENCE [LARGE SCALE GENOMIC DNA]</scope>
    <source>
        <strain evidence="2">cv. Yunnan</strain>
    </source>
</reference>
<sequence length="568" mass="62366">MYTYLGSAKLNYQSLNGTELNRTFFCPFLRPECKAKIMEKATRILAEEKERKKKEKQISVKSSSTKYLSPLHPLLHHLSTPFQPDFNMHTVILSSYTPTPSISSIVPLSPLKSRTFIATSSVKRCSDHSPLVCKASGSSSYSITDFDLYDLLGVDSSSDHSAIKQAYRSLQKKCHPDIAGVAGHDMAIVLNEAYAVLSDPLSRFSYDKEQAKVADFKGYTGKPIYSVWYGSESEQRAVFVDEVKCVGCLKCALMAEKTFAIESVYGRARVIAQWGDPENKIHEAIEACPVNCISMVERSKLAALEFLMSKQPRGNVRIGAGNTVGTRVSNIFVDVDRFQDSYVAAMEKGSSKSSKDQDLHWETRMSAIQAIRSITDWLYWQPPIPGMPATQTSKKLLQIAENSTQSNSPNINKLKEAVAARQQTQTTSKPKPNTSSEYWTPSPFILPESPNSKSDSKSSSSTTFKKAKGGSYSEKFVVPNKIRHSNPYEQGVPVGMAVVAAIIVRLQLGNSGGGGGGIETHVGGSMLVDVVNSSWLQVILAGVTWYLIGLAAVELIAALQIKSQDIEE</sequence>
<dbReference type="Proteomes" id="UP001056120">
    <property type="component" value="Linkage Group LG24"/>
</dbReference>
<evidence type="ECO:0000313" key="1">
    <source>
        <dbReference type="EMBL" id="KAI3714016.1"/>
    </source>
</evidence>
<protein>
    <submittedName>
        <fullName evidence="1">Uncharacterized protein</fullName>
    </submittedName>
</protein>